<feature type="compositionally biased region" description="Polar residues" evidence="1">
    <location>
        <begin position="1"/>
        <end position="25"/>
    </location>
</feature>
<protein>
    <submittedName>
        <fullName evidence="2">Uncharacterized protein</fullName>
    </submittedName>
</protein>
<evidence type="ECO:0000313" key="2">
    <source>
        <dbReference type="EMBL" id="KAK1798757.1"/>
    </source>
</evidence>
<dbReference type="InterPro" id="IPR013083">
    <property type="entry name" value="Znf_RING/FYVE/PHD"/>
</dbReference>
<evidence type="ECO:0000313" key="3">
    <source>
        <dbReference type="Proteomes" id="UP001239994"/>
    </source>
</evidence>
<gene>
    <name evidence="2" type="ORF">P4O66_007046</name>
</gene>
<dbReference type="EMBL" id="JAROKS010000012">
    <property type="protein sequence ID" value="KAK1798757.1"/>
    <property type="molecule type" value="Genomic_DNA"/>
</dbReference>
<feature type="compositionally biased region" description="Polar residues" evidence="1">
    <location>
        <begin position="202"/>
        <end position="215"/>
    </location>
</feature>
<dbReference type="Gene3D" id="3.30.40.10">
    <property type="entry name" value="Zinc/RING finger domain, C3HC4 (zinc finger)"/>
    <property type="match status" value="1"/>
</dbReference>
<accession>A0AAD8ZGT3</accession>
<reference evidence="2" key="1">
    <citation type="submission" date="2023-03" db="EMBL/GenBank/DDBJ databases">
        <title>Electrophorus voltai genome.</title>
        <authorList>
            <person name="Bian C."/>
        </authorList>
    </citation>
    <scope>NUCLEOTIDE SEQUENCE</scope>
    <source>
        <strain evidence="2">CB-2022</strain>
        <tissue evidence="2">Muscle</tissue>
    </source>
</reference>
<feature type="region of interest" description="Disordered" evidence="1">
    <location>
        <begin position="1"/>
        <end position="33"/>
    </location>
</feature>
<evidence type="ECO:0000256" key="1">
    <source>
        <dbReference type="SAM" id="MobiDB-lite"/>
    </source>
</evidence>
<dbReference type="Proteomes" id="UP001239994">
    <property type="component" value="Unassembled WGS sequence"/>
</dbReference>
<dbReference type="SUPFAM" id="SSF57850">
    <property type="entry name" value="RING/U-box"/>
    <property type="match status" value="1"/>
</dbReference>
<proteinExistence type="predicted"/>
<name>A0AAD8ZGT3_9TELE</name>
<comment type="caution">
    <text evidence="2">The sequence shown here is derived from an EMBL/GenBank/DDBJ whole genome shotgun (WGS) entry which is preliminary data.</text>
</comment>
<keyword evidence="3" id="KW-1185">Reference proteome</keyword>
<sequence>MRNIRQNETSLGTVGTQCRSPMHSSTDNRRSGSAHQFHAGCIETWLHQSLCCPLDWQDISNPLTWNDSRGKVKAPANGAQTWVTDEQRSDLFIPGVGLQDRAVRAPALQMAERFDLPREGPLAPLSFETFVQGTRCLCINDTYSGVNSSDPLGLRDKPLGQDPGSATRKRADGKTTLPSSCTLGRTEESGRTHRGSFLGRTEQVSKTQPKTSTLHGQIGPLRHRGWGARPQPRCDSSDLEPWTRSVPFTAKHQRNQK</sequence>
<dbReference type="AlphaFoldDB" id="A0AAD8ZGT3"/>
<organism evidence="2 3">
    <name type="scientific">Electrophorus voltai</name>
    <dbReference type="NCBI Taxonomy" id="2609070"/>
    <lineage>
        <taxon>Eukaryota</taxon>
        <taxon>Metazoa</taxon>
        <taxon>Chordata</taxon>
        <taxon>Craniata</taxon>
        <taxon>Vertebrata</taxon>
        <taxon>Euteleostomi</taxon>
        <taxon>Actinopterygii</taxon>
        <taxon>Neopterygii</taxon>
        <taxon>Teleostei</taxon>
        <taxon>Ostariophysi</taxon>
        <taxon>Gymnotiformes</taxon>
        <taxon>Gymnotoidei</taxon>
        <taxon>Gymnotidae</taxon>
        <taxon>Electrophorus</taxon>
    </lineage>
</organism>
<feature type="region of interest" description="Disordered" evidence="1">
    <location>
        <begin position="149"/>
        <end position="257"/>
    </location>
</feature>